<keyword evidence="6" id="KW-0969">Cilium</keyword>
<evidence type="ECO:0000256" key="3">
    <source>
        <dbReference type="ARBA" id="ARBA00022490"/>
    </source>
</evidence>
<evidence type="ECO:0000256" key="9">
    <source>
        <dbReference type="ARBA" id="ARBA00046435"/>
    </source>
</evidence>
<dbReference type="InterPro" id="IPR008805">
    <property type="entry name" value="RIB43A"/>
</dbReference>
<proteinExistence type="inferred from homology"/>
<name>A0A836K0R8_9HYME</name>
<dbReference type="Pfam" id="PF05914">
    <property type="entry name" value="RIB43A"/>
    <property type="match status" value="1"/>
</dbReference>
<evidence type="ECO:0000256" key="4">
    <source>
        <dbReference type="ARBA" id="ARBA00022846"/>
    </source>
</evidence>
<dbReference type="PANTHER" id="PTHR14517">
    <property type="entry name" value="RIB43A-RELATED"/>
    <property type="match status" value="1"/>
</dbReference>
<sequence length="141" mass="16758">LQAEEQQHRGHCEAVQDDEDKKAEIYDNHVTGDFLIGTRKQAESRGSHKLLTNRYKGMTKIKLEGKSIKESWDLLMDSHLQAAYLHDHELNIKKSELNKKIVEKNLRLVEQQKQHQKYLNHFVYKHQLTADFYEQFNKEIQ</sequence>
<protein>
    <submittedName>
        <fullName evidence="11">RIBC2 protein</fullName>
    </submittedName>
</protein>
<accession>A0A836K0R8</accession>
<evidence type="ECO:0000313" key="12">
    <source>
        <dbReference type="Proteomes" id="UP000670152"/>
    </source>
</evidence>
<keyword evidence="12" id="KW-1185">Reference proteome</keyword>
<feature type="non-terminal residue" evidence="11">
    <location>
        <position position="141"/>
    </location>
</feature>
<evidence type="ECO:0000256" key="6">
    <source>
        <dbReference type="ARBA" id="ARBA00023069"/>
    </source>
</evidence>
<evidence type="ECO:0000313" key="11">
    <source>
        <dbReference type="EMBL" id="KAG5333339.1"/>
    </source>
</evidence>
<keyword evidence="5 10" id="KW-0175">Coiled coil</keyword>
<dbReference type="EMBL" id="JAANIB010004998">
    <property type="protein sequence ID" value="KAG5333339.1"/>
    <property type="molecule type" value="Genomic_DNA"/>
</dbReference>
<comment type="subunit">
    <text evidence="9">Microtubule inner protein component of sperm flagellar doublet microtubules.</text>
</comment>
<dbReference type="AlphaFoldDB" id="A0A836K0R8"/>
<organism evidence="11 12">
    <name type="scientific">Acromyrmex heyeri</name>
    <dbReference type="NCBI Taxonomy" id="230685"/>
    <lineage>
        <taxon>Eukaryota</taxon>
        <taxon>Metazoa</taxon>
        <taxon>Ecdysozoa</taxon>
        <taxon>Arthropoda</taxon>
        <taxon>Hexapoda</taxon>
        <taxon>Insecta</taxon>
        <taxon>Pterygota</taxon>
        <taxon>Neoptera</taxon>
        <taxon>Endopterygota</taxon>
        <taxon>Hymenoptera</taxon>
        <taxon>Apocrita</taxon>
        <taxon>Aculeata</taxon>
        <taxon>Formicoidea</taxon>
        <taxon>Formicidae</taxon>
        <taxon>Myrmicinae</taxon>
        <taxon>Acromyrmex</taxon>
    </lineage>
</organism>
<comment type="caution">
    <text evidence="11">The sequence shown here is derived from an EMBL/GenBank/DDBJ whole genome shotgun (WGS) entry which is preliminary data.</text>
</comment>
<feature type="coiled-coil region" evidence="10">
    <location>
        <begin position="85"/>
        <end position="114"/>
    </location>
</feature>
<evidence type="ECO:0000256" key="2">
    <source>
        <dbReference type="ARBA" id="ARBA00006875"/>
    </source>
</evidence>
<reference evidence="11 12" key="1">
    <citation type="submission" date="2020-02" db="EMBL/GenBank/DDBJ databases">
        <title>Relaxed selection underlies rapid genomic changes in the transitions from sociality to social parasitism in ants.</title>
        <authorList>
            <person name="Bi X."/>
        </authorList>
    </citation>
    <scope>NUCLEOTIDE SEQUENCE [LARGE SCALE GENOMIC DNA]</scope>
    <source>
        <strain evidence="11">BGI-DK2014b</strain>
        <tissue evidence="11">Whole body</tissue>
    </source>
</reference>
<dbReference type="PANTHER" id="PTHR14517:SF6">
    <property type="entry name" value="RE41410P"/>
    <property type="match status" value="1"/>
</dbReference>
<dbReference type="Proteomes" id="UP000670152">
    <property type="component" value="Unassembled WGS sequence"/>
</dbReference>
<keyword evidence="8" id="KW-0966">Cell projection</keyword>
<evidence type="ECO:0000256" key="5">
    <source>
        <dbReference type="ARBA" id="ARBA00023054"/>
    </source>
</evidence>
<evidence type="ECO:0000256" key="7">
    <source>
        <dbReference type="ARBA" id="ARBA00023212"/>
    </source>
</evidence>
<evidence type="ECO:0000256" key="1">
    <source>
        <dbReference type="ARBA" id="ARBA00004611"/>
    </source>
</evidence>
<comment type="similarity">
    <text evidence="2">Belongs to the RIB43A family.</text>
</comment>
<evidence type="ECO:0000256" key="8">
    <source>
        <dbReference type="ARBA" id="ARBA00023273"/>
    </source>
</evidence>
<comment type="subcellular location">
    <subcellularLocation>
        <location evidence="1">Cytoplasm</location>
        <location evidence="1">Cytoskeleton</location>
        <location evidence="1">Flagellum axoneme</location>
    </subcellularLocation>
</comment>
<gene>
    <name evidence="11" type="primary">Ribc2_0</name>
    <name evidence="11" type="ORF">G6Z77_0010748</name>
</gene>
<feature type="non-terminal residue" evidence="11">
    <location>
        <position position="1"/>
    </location>
</feature>
<keyword evidence="7" id="KW-0206">Cytoskeleton</keyword>
<evidence type="ECO:0000256" key="10">
    <source>
        <dbReference type="SAM" id="Coils"/>
    </source>
</evidence>
<keyword evidence="3" id="KW-0963">Cytoplasm</keyword>
<keyword evidence="4" id="KW-0282">Flagellum</keyword>
<dbReference type="OrthoDB" id="429119at2759"/>